<dbReference type="RefSeq" id="WP_086135960.1">
    <property type="nucleotide sequence ID" value="NZ_MIMU01000091.1"/>
</dbReference>
<dbReference type="Pfam" id="PF08942">
    <property type="entry name" value="DUF1919"/>
    <property type="match status" value="1"/>
</dbReference>
<name>A0A1Y2UM15_LIMRT</name>
<dbReference type="SUPFAM" id="SSF142795">
    <property type="entry name" value="CAC2185-like"/>
    <property type="match status" value="1"/>
</dbReference>
<dbReference type="Proteomes" id="UP000194286">
    <property type="component" value="Unassembled WGS sequence"/>
</dbReference>
<protein>
    <recommendedName>
        <fullName evidence="3">DUF1919 domain-containing protein</fullName>
    </recommendedName>
</protein>
<dbReference type="InterPro" id="IPR015037">
    <property type="entry name" value="DUF1919"/>
</dbReference>
<accession>A0A1Y2UM15</accession>
<evidence type="ECO:0000313" key="2">
    <source>
        <dbReference type="Proteomes" id="UP000194286"/>
    </source>
</evidence>
<evidence type="ECO:0000313" key="1">
    <source>
        <dbReference type="EMBL" id="OTA84677.1"/>
    </source>
</evidence>
<organism evidence="1 2">
    <name type="scientific">Limosilactobacillus reuteri</name>
    <name type="common">Lactobacillus reuteri</name>
    <dbReference type="NCBI Taxonomy" id="1598"/>
    <lineage>
        <taxon>Bacteria</taxon>
        <taxon>Bacillati</taxon>
        <taxon>Bacillota</taxon>
        <taxon>Bacilli</taxon>
        <taxon>Lactobacillales</taxon>
        <taxon>Lactobacillaceae</taxon>
        <taxon>Limosilactobacillus</taxon>
    </lineage>
</organism>
<proteinExistence type="predicted"/>
<dbReference type="AlphaFoldDB" id="A0A1Y2UM15"/>
<dbReference type="EMBL" id="MIMU01000091">
    <property type="protein sequence ID" value="OTA84677.1"/>
    <property type="molecule type" value="Genomic_DNA"/>
</dbReference>
<comment type="caution">
    <text evidence="1">The sequence shown here is derived from an EMBL/GenBank/DDBJ whole genome shotgun (WGS) entry which is preliminary data.</text>
</comment>
<gene>
    <name evidence="1" type="ORF">BHL82_06470</name>
</gene>
<dbReference type="InterPro" id="IPR037226">
    <property type="entry name" value="CAC2185-like_sf"/>
</dbReference>
<evidence type="ECO:0008006" key="3">
    <source>
        <dbReference type="Google" id="ProtNLM"/>
    </source>
</evidence>
<sequence length="223" mass="26844">MKKARLKRKMKIIPGYFKRLRLKEKNFSIISNNCWGGMVYDNFALPYLSPTIGLFFMSNDYIKFLKNIKYYLGGELKQISWKDTPFKEFLYSNKEQYKRSLDKNLDDLIICQLYDIYIVFLHYDSFDEASHKWYRRSKRINFDNMIVKFNDQNEYSKDDFVAFEKLPYKNKIFYTADNSIPFSTSKNILIMYLSQYKNAGHVLDDMKLSEQDFNLTKFLNSLQ</sequence>
<reference evidence="1 2" key="1">
    <citation type="submission" date="2016-09" db="EMBL/GenBank/DDBJ databases">
        <title>Lactobacillus reuteri KLR3005, genome sequencing and assembly.</title>
        <authorList>
            <person name="Lee J.-Y."/>
            <person name="Kim E.B."/>
            <person name="Choi Y.-J."/>
        </authorList>
    </citation>
    <scope>NUCLEOTIDE SEQUENCE [LARGE SCALE GENOMIC DNA]</scope>
    <source>
        <strain evidence="1 2">KLR3005</strain>
    </source>
</reference>